<comment type="caution">
    <text evidence="2">The sequence shown here is derived from an EMBL/GenBank/DDBJ whole genome shotgun (WGS) entry which is preliminary data.</text>
</comment>
<dbReference type="Proteomes" id="UP001501588">
    <property type="component" value="Unassembled WGS sequence"/>
</dbReference>
<keyword evidence="1" id="KW-1133">Transmembrane helix</keyword>
<feature type="transmembrane region" description="Helical" evidence="1">
    <location>
        <begin position="49"/>
        <end position="69"/>
    </location>
</feature>
<name>A0ABP3QAY3_9PROT</name>
<protein>
    <submittedName>
        <fullName evidence="2">Membrane protein</fullName>
    </submittedName>
</protein>
<sequence length="158" mass="17077">MPFRLLQALAVLSTALALVPAGAHLFELPNKAGLPRDPYFAVQALYRGWALFGFVWIGAMAANLGLAAAFWRRRRRGPARLALAAGLLVALSLAVFFAWTYPANLATENWTRAPPDWEALRSQWEWSHAANAGLVFLALCSVVLSVLEEGGRGSDGAS</sequence>
<dbReference type="RefSeq" id="WP_343895681.1">
    <property type="nucleotide sequence ID" value="NZ_BAAAFZ010000034.1"/>
</dbReference>
<keyword evidence="3" id="KW-1185">Reference proteome</keyword>
<keyword evidence="1" id="KW-0812">Transmembrane</keyword>
<feature type="transmembrane region" description="Helical" evidence="1">
    <location>
        <begin position="126"/>
        <end position="147"/>
    </location>
</feature>
<proteinExistence type="predicted"/>
<evidence type="ECO:0000313" key="2">
    <source>
        <dbReference type="EMBL" id="GAA0586031.1"/>
    </source>
</evidence>
<keyword evidence="1" id="KW-0472">Membrane</keyword>
<evidence type="ECO:0000256" key="1">
    <source>
        <dbReference type="SAM" id="Phobius"/>
    </source>
</evidence>
<organism evidence="2 3">
    <name type="scientific">Craurococcus roseus</name>
    <dbReference type="NCBI Taxonomy" id="77585"/>
    <lineage>
        <taxon>Bacteria</taxon>
        <taxon>Pseudomonadati</taxon>
        <taxon>Pseudomonadota</taxon>
        <taxon>Alphaproteobacteria</taxon>
        <taxon>Acetobacterales</taxon>
        <taxon>Acetobacteraceae</taxon>
        <taxon>Craurococcus</taxon>
    </lineage>
</organism>
<feature type="transmembrane region" description="Helical" evidence="1">
    <location>
        <begin position="81"/>
        <end position="101"/>
    </location>
</feature>
<accession>A0ABP3QAY3</accession>
<reference evidence="3" key="1">
    <citation type="journal article" date="2019" name="Int. J. Syst. Evol. Microbiol.">
        <title>The Global Catalogue of Microorganisms (GCM) 10K type strain sequencing project: providing services to taxonomists for standard genome sequencing and annotation.</title>
        <authorList>
            <consortium name="The Broad Institute Genomics Platform"/>
            <consortium name="The Broad Institute Genome Sequencing Center for Infectious Disease"/>
            <person name="Wu L."/>
            <person name="Ma J."/>
        </authorList>
    </citation>
    <scope>NUCLEOTIDE SEQUENCE [LARGE SCALE GENOMIC DNA]</scope>
    <source>
        <strain evidence="3">JCM 9933</strain>
    </source>
</reference>
<gene>
    <name evidence="2" type="ORF">GCM10009416_25440</name>
</gene>
<evidence type="ECO:0000313" key="3">
    <source>
        <dbReference type="Proteomes" id="UP001501588"/>
    </source>
</evidence>
<dbReference type="EMBL" id="BAAAFZ010000034">
    <property type="protein sequence ID" value="GAA0586031.1"/>
    <property type="molecule type" value="Genomic_DNA"/>
</dbReference>